<gene>
    <name evidence="3" type="ORF">TeGR_g6075</name>
</gene>
<evidence type="ECO:0000313" key="4">
    <source>
        <dbReference type="Proteomes" id="UP001165060"/>
    </source>
</evidence>
<dbReference type="EMBL" id="BRYB01001836">
    <property type="protein sequence ID" value="GMI34675.1"/>
    <property type="molecule type" value="Genomic_DNA"/>
</dbReference>
<keyword evidence="2" id="KW-0732">Signal</keyword>
<comment type="caution">
    <text evidence="3">The sequence shown here is derived from an EMBL/GenBank/DDBJ whole genome shotgun (WGS) entry which is preliminary data.</text>
</comment>
<protein>
    <submittedName>
        <fullName evidence="3">Uncharacterized protein</fullName>
    </submittedName>
</protein>
<dbReference type="PROSITE" id="PS51257">
    <property type="entry name" value="PROKAR_LIPOPROTEIN"/>
    <property type="match status" value="1"/>
</dbReference>
<feature type="compositionally biased region" description="Polar residues" evidence="1">
    <location>
        <begin position="65"/>
        <end position="82"/>
    </location>
</feature>
<evidence type="ECO:0000313" key="3">
    <source>
        <dbReference type="EMBL" id="GMI34675.1"/>
    </source>
</evidence>
<organism evidence="3 4">
    <name type="scientific">Tetraparma gracilis</name>
    <dbReference type="NCBI Taxonomy" id="2962635"/>
    <lineage>
        <taxon>Eukaryota</taxon>
        <taxon>Sar</taxon>
        <taxon>Stramenopiles</taxon>
        <taxon>Ochrophyta</taxon>
        <taxon>Bolidophyceae</taxon>
        <taxon>Parmales</taxon>
        <taxon>Triparmaceae</taxon>
        <taxon>Tetraparma</taxon>
    </lineage>
</organism>
<sequence>MKFTTALATTALAAGTASACPGSSSWIHAKCEMKVTFSNSCGDVVAEMQARAAGENGWADPHNGGTYTLSSTSSNDLEGQRTTGDGKYTDKFDFNFESTGDSSCEVVACSESQVNSVIDYSTNYCNLHSLYCNSSDGCPTAGTDLTYSESYSSCSQHDDVCVAADQVASMLRGAVSSI</sequence>
<proteinExistence type="predicted"/>
<dbReference type="PANTHER" id="PTHR38564">
    <property type="entry name" value="SI:CH73-250A16.5-RELATED"/>
    <property type="match status" value="1"/>
</dbReference>
<reference evidence="3 4" key="1">
    <citation type="journal article" date="2023" name="Commun. Biol.">
        <title>Genome analysis of Parmales, the sister group of diatoms, reveals the evolutionary specialization of diatoms from phago-mixotrophs to photoautotrophs.</title>
        <authorList>
            <person name="Ban H."/>
            <person name="Sato S."/>
            <person name="Yoshikawa S."/>
            <person name="Yamada K."/>
            <person name="Nakamura Y."/>
            <person name="Ichinomiya M."/>
            <person name="Sato N."/>
            <person name="Blanc-Mathieu R."/>
            <person name="Endo H."/>
            <person name="Kuwata A."/>
            <person name="Ogata H."/>
        </authorList>
    </citation>
    <scope>NUCLEOTIDE SEQUENCE [LARGE SCALE GENOMIC DNA]</scope>
</reference>
<feature type="signal peptide" evidence="2">
    <location>
        <begin position="1"/>
        <end position="19"/>
    </location>
</feature>
<feature type="chain" id="PRO_5045670301" evidence="2">
    <location>
        <begin position="20"/>
        <end position="178"/>
    </location>
</feature>
<name>A0ABQ6MXQ3_9STRA</name>
<evidence type="ECO:0000256" key="2">
    <source>
        <dbReference type="SAM" id="SignalP"/>
    </source>
</evidence>
<keyword evidence="4" id="KW-1185">Reference proteome</keyword>
<dbReference type="PANTHER" id="PTHR38564:SF2">
    <property type="entry name" value="WU:FC46H12 PRECURSOR"/>
    <property type="match status" value="1"/>
</dbReference>
<dbReference type="Proteomes" id="UP001165060">
    <property type="component" value="Unassembled WGS sequence"/>
</dbReference>
<feature type="region of interest" description="Disordered" evidence="1">
    <location>
        <begin position="55"/>
        <end position="82"/>
    </location>
</feature>
<accession>A0ABQ6MXQ3</accession>
<evidence type="ECO:0000256" key="1">
    <source>
        <dbReference type="SAM" id="MobiDB-lite"/>
    </source>
</evidence>